<dbReference type="VEuPathDB" id="VectorBase:ISCW022838"/>
<dbReference type="HOGENOM" id="CLU_2984953_0_0_1"/>
<reference evidence="1 3" key="1">
    <citation type="submission" date="2008-03" db="EMBL/GenBank/DDBJ databases">
        <title>Annotation of Ixodes scapularis.</title>
        <authorList>
            <consortium name="Ixodes scapularis Genome Project Consortium"/>
            <person name="Caler E."/>
            <person name="Hannick L.I."/>
            <person name="Bidwell S."/>
            <person name="Joardar V."/>
            <person name="Thiagarajan M."/>
            <person name="Amedeo P."/>
            <person name="Galinsky K.J."/>
            <person name="Schobel S."/>
            <person name="Inman J."/>
            <person name="Hostetler J."/>
            <person name="Miller J."/>
            <person name="Hammond M."/>
            <person name="Megy K."/>
            <person name="Lawson D."/>
            <person name="Kodira C."/>
            <person name="Sutton G."/>
            <person name="Meyer J."/>
            <person name="Hill C.A."/>
            <person name="Birren B."/>
            <person name="Nene V."/>
            <person name="Collins F."/>
            <person name="Alarcon-Chaidez F."/>
            <person name="Wikel S."/>
            <person name="Strausberg R."/>
        </authorList>
    </citation>
    <scope>NUCLEOTIDE SEQUENCE [LARGE SCALE GENOMIC DNA]</scope>
    <source>
        <strain evidence="3">Wikel</strain>
        <strain evidence="1">Wikel colony</strain>
    </source>
</reference>
<evidence type="ECO:0000313" key="1">
    <source>
        <dbReference type="EMBL" id="EEC17377.1"/>
    </source>
</evidence>
<evidence type="ECO:0000313" key="2">
    <source>
        <dbReference type="EnsemblMetazoa" id="ISCW022838-PA"/>
    </source>
</evidence>
<organism>
    <name type="scientific">Ixodes scapularis</name>
    <name type="common">Black-legged tick</name>
    <name type="synonym">Deer tick</name>
    <dbReference type="NCBI Taxonomy" id="6945"/>
    <lineage>
        <taxon>Eukaryota</taxon>
        <taxon>Metazoa</taxon>
        <taxon>Ecdysozoa</taxon>
        <taxon>Arthropoda</taxon>
        <taxon>Chelicerata</taxon>
        <taxon>Arachnida</taxon>
        <taxon>Acari</taxon>
        <taxon>Parasitiformes</taxon>
        <taxon>Ixodida</taxon>
        <taxon>Ixodoidea</taxon>
        <taxon>Ixodidae</taxon>
        <taxon>Ixodinae</taxon>
        <taxon>Ixodes</taxon>
    </lineage>
</organism>
<dbReference type="AlphaFoldDB" id="B7QEV5"/>
<proteinExistence type="predicted"/>
<evidence type="ECO:0000313" key="3">
    <source>
        <dbReference type="Proteomes" id="UP000001555"/>
    </source>
</evidence>
<feature type="non-terminal residue" evidence="1">
    <location>
        <position position="1"/>
    </location>
</feature>
<dbReference type="PaxDb" id="6945-B7QEV5"/>
<feature type="non-terminal residue" evidence="1">
    <location>
        <position position="58"/>
    </location>
</feature>
<name>B7QEV5_IXOSC</name>
<dbReference type="EMBL" id="ABJB010342785">
    <property type="status" value="NOT_ANNOTATED_CDS"/>
    <property type="molecule type" value="Genomic_DNA"/>
</dbReference>
<dbReference type="EnsemblMetazoa" id="ISCW022838-RA">
    <property type="protein sequence ID" value="ISCW022838-PA"/>
    <property type="gene ID" value="ISCW022838"/>
</dbReference>
<dbReference type="InParanoid" id="B7QEV5"/>
<dbReference type="Proteomes" id="UP000001555">
    <property type="component" value="Unassembled WGS sequence"/>
</dbReference>
<accession>B7QEV5</accession>
<dbReference type="EMBL" id="DS922315">
    <property type="protein sequence ID" value="EEC17377.1"/>
    <property type="molecule type" value="Genomic_DNA"/>
</dbReference>
<gene>
    <name evidence="1" type="ORF">IscW_ISCW022838</name>
</gene>
<dbReference type="EMBL" id="ABJB010862879">
    <property type="status" value="NOT_ANNOTATED_CDS"/>
    <property type="molecule type" value="Genomic_DNA"/>
</dbReference>
<keyword evidence="3" id="KW-1185">Reference proteome</keyword>
<reference evidence="2" key="2">
    <citation type="submission" date="2020-05" db="UniProtKB">
        <authorList>
            <consortium name="EnsemblMetazoa"/>
        </authorList>
    </citation>
    <scope>IDENTIFICATION</scope>
    <source>
        <strain evidence="2">wikel</strain>
    </source>
</reference>
<protein>
    <submittedName>
        <fullName evidence="1 2">Uncharacterized protein</fullName>
    </submittedName>
</protein>
<sequence length="58" mass="6549">PEKFYFRILRAGLLDEDSALVLQNHISSQIPNVPQSIGAWIRPQISEFYSAIETQSAC</sequence>